<keyword evidence="5" id="KW-0677">Repeat</keyword>
<feature type="coiled-coil region" evidence="9">
    <location>
        <begin position="1640"/>
        <end position="1667"/>
    </location>
</feature>
<evidence type="ECO:0000256" key="8">
    <source>
        <dbReference type="ARBA" id="ARBA00023273"/>
    </source>
</evidence>
<feature type="compositionally biased region" description="Polar residues" evidence="10">
    <location>
        <begin position="182"/>
        <end position="194"/>
    </location>
</feature>
<feature type="region of interest" description="Disordered" evidence="10">
    <location>
        <begin position="545"/>
        <end position="580"/>
    </location>
</feature>
<keyword evidence="12" id="KW-1185">Reference proteome</keyword>
<evidence type="ECO:0000256" key="5">
    <source>
        <dbReference type="ARBA" id="ARBA00022737"/>
    </source>
</evidence>
<protein>
    <submittedName>
        <fullName evidence="11">WD domain-containing protein, putative</fullName>
    </submittedName>
</protein>
<reference evidence="11" key="1">
    <citation type="submission" date="2013-10" db="EMBL/GenBank/DDBJ databases">
        <title>Genomic analysis of the causative agents of coccidiosis in chickens.</title>
        <authorList>
            <person name="Reid A.J."/>
            <person name="Blake D."/>
            <person name="Billington K."/>
            <person name="Browne H."/>
            <person name="Dunn M."/>
            <person name="Hung S."/>
            <person name="Kawahara F."/>
            <person name="Miranda-Saavedra D."/>
            <person name="Mourier T."/>
            <person name="Nagra H."/>
            <person name="Otto T.D."/>
            <person name="Rawlings N."/>
            <person name="Sanchez A."/>
            <person name="Sanders M."/>
            <person name="Subramaniam C."/>
            <person name="Tay Y."/>
            <person name="Dear P."/>
            <person name="Doerig C."/>
            <person name="Gruber A."/>
            <person name="Parkinson J."/>
            <person name="Shirley M."/>
            <person name="Wan K.L."/>
            <person name="Berriman M."/>
            <person name="Tomley F."/>
            <person name="Pain A."/>
        </authorList>
    </citation>
    <scope>NUCLEOTIDE SEQUENCE [LARGE SCALE GENOMIC DNA]</scope>
    <source>
        <strain evidence="11">Houghton</strain>
    </source>
</reference>
<keyword evidence="8" id="KW-0966">Cell projection</keyword>
<keyword evidence="6 9" id="KW-0175">Coiled coil</keyword>
<sequence length="1699" mass="187323">MRGCIPLTVPTGVFYNKSCWVPSGQRLAVLGSDGVLLILKLTQCHEKKMQITAEEDGDDLEGSKCVDGRWQAEPLGFTTTPEPLTRLIWEHPALLLGLAGDAAILALTGLEQLSSQPGKSGIIEAVNKRLVGGAAALDAGQKLHTGSTNEDGACSEDMSSDYTGDDGAQEEESDSPDRETRNGATLPQLKSESALSVAEDPLDLTQVLFFRQGQRDVRQSWQWPFIEILAGVGSSIEDLPPRIDVKIPNSVLRSIIPDGKDPREQEELNGSDSEADTGSDQDTASSVASREAHPRVDSSSGSLAEQSAAADETRRVLAAAMKQQQRRRAAAAAAAAAAARLTAITIAGLEWCTTAPGLLRWGNSGSELSSSNGPASGNDEEEWKLEGSFLIFSGTSTLRNGIWCTPLETLSTPETPGLPGVTPAASITARPLLSLFNVLQQLNNEKSESATCEIPGPHVTQLLVVPERRFLLTGTSDGRVIMFPADTPNACVAARVFDSHVGSVTSIIIKQMDSTNRWALVAAAQSGAWWRCEFEYDIIRSRCKEAEDTEGGSETTGPAKTHEDRAEAQKALRCGATQQAEKHQQQQQFLRRLLMLDATAYDDQTTNEVAEAANGLTPKKTKEPKTPCPHPVPIDNLLQVASNESESFDANPPTAAEDVLDIAATMDPAKDIVDPEEPTIMDLITRLKALPGVNTQEMMMNLILREDLHQADEAEAAKSLERVERLIQGAVEQHRALINTLARLFGGALEAVTVAGIFDSLCDIERLQAAGQAQCTPRGAADMQAILEAAREKELRDLLLPEQTVASCTPSSNRRPTVEAETMKASKIQEIDIPGICNGPGSLLALTLQSGDVTGAAGWHARAAPSTDARRQRMLEMATLLKAQPKEDYTNAQDEQRITETIKNLNAYNLTNSRTMTEASLTMTSRKKKQMLELAEWASAKAYSFNRRVKVLSQMRKELLRASVSILREISEALQSVELQDSTEFLQVQSLTKAVESATAEEQSNGSLWSVSKEQLIHSLEGRLKELKNTGALFETEASKAEIEEVTTALAAARLRPDEFVMSFEHLRPVVGTLAKGEQDFMLEREACFAGLSGAQVDTSASRCPSAASSKDRKLKERLMGLVHGLRACEMSQSCTVQRALNLQECSKIYEHYYADDSVNSDSLSSTCRSWATLQSMEIRLQANKSIETIKYAVDAFDKELRELLKDRTALHQQLLLARLKQLEQVQELCVIESVEPRNLRLQQDLSSEQKECQQINGRLEALDASIAERIQGIENCRVGIATCATELEIRRRVAETIGPRNPQQAALMQIFERNVVHKTTKPSASPRGVDAEASDLEDEAEEAEQMQANSGDVEEDICPLGCDMAVYEALLEFRDQKTANDATLTLQQRELDELKREQAKVQGIQKQHAARYKSVEAAIHKFLKELQSSLNELETVVPLRASQIKCLSPVEERWQLPDKLDSAVIFSNEGFSALRQQVAELQRETSIVADDLKQLKRLLGTAQRENKQSSQRLATLRATFKAVELVRFGVSLTLEQVEAAAVAAGHEDKQTRSEPVRPAFERDMEMVAAKQAQLKHHQQHYMQLKHKLREVTRRHTDLLHRFASARESETILTQQLQGEKRHRNTSDDGTFARMRLEELGRLKDMLRKSEGEIERLQALIIRMKTKGKLVKTEYPFVSCSAHVEPTILWRRDPQVFYE</sequence>
<feature type="coiled-coil region" evidence="9">
    <location>
        <begin position="1479"/>
        <end position="1513"/>
    </location>
</feature>
<dbReference type="PANTHER" id="PTHR14885">
    <property type="entry name" value="CILIA- AND FLAGELLA-ASSOCIATED PROTEIN 43-RELATED"/>
    <property type="match status" value="1"/>
</dbReference>
<accession>U6GSJ5</accession>
<organism evidence="11 12">
    <name type="scientific">Eimeria praecox</name>
    <dbReference type="NCBI Taxonomy" id="51316"/>
    <lineage>
        <taxon>Eukaryota</taxon>
        <taxon>Sar</taxon>
        <taxon>Alveolata</taxon>
        <taxon>Apicomplexa</taxon>
        <taxon>Conoidasida</taxon>
        <taxon>Coccidia</taxon>
        <taxon>Eucoccidiorida</taxon>
        <taxon>Eimeriorina</taxon>
        <taxon>Eimeriidae</taxon>
        <taxon>Eimeria</taxon>
    </lineage>
</organism>
<dbReference type="Proteomes" id="UP000018201">
    <property type="component" value="Unassembled WGS sequence"/>
</dbReference>
<keyword evidence="7" id="KW-0206">Cytoskeleton</keyword>
<feature type="compositionally biased region" description="Acidic residues" evidence="10">
    <location>
        <begin position="267"/>
        <end position="279"/>
    </location>
</feature>
<feature type="region of interest" description="Disordered" evidence="10">
    <location>
        <begin position="254"/>
        <end position="309"/>
    </location>
</feature>
<evidence type="ECO:0000256" key="10">
    <source>
        <dbReference type="SAM" id="MobiDB-lite"/>
    </source>
</evidence>
<evidence type="ECO:0000256" key="3">
    <source>
        <dbReference type="ARBA" id="ARBA00022490"/>
    </source>
</evidence>
<keyword evidence="4" id="KW-0853">WD repeat</keyword>
<evidence type="ECO:0000256" key="2">
    <source>
        <dbReference type="ARBA" id="ARBA00004245"/>
    </source>
</evidence>
<dbReference type="EMBL" id="HG692346">
    <property type="protein sequence ID" value="CDI82517.1"/>
    <property type="molecule type" value="Genomic_DNA"/>
</dbReference>
<evidence type="ECO:0000256" key="6">
    <source>
        <dbReference type="ARBA" id="ARBA00023054"/>
    </source>
</evidence>
<evidence type="ECO:0000256" key="9">
    <source>
        <dbReference type="SAM" id="Coils"/>
    </source>
</evidence>
<feature type="compositionally biased region" description="Acidic residues" evidence="10">
    <location>
        <begin position="163"/>
        <end position="174"/>
    </location>
</feature>
<dbReference type="OrthoDB" id="1935234at2759"/>
<feature type="compositionally biased region" description="Acidic residues" evidence="10">
    <location>
        <begin position="1333"/>
        <end position="1345"/>
    </location>
</feature>
<feature type="compositionally biased region" description="Basic and acidic residues" evidence="10">
    <location>
        <begin position="560"/>
        <end position="570"/>
    </location>
</feature>
<name>U6GSJ5_9EIME</name>
<dbReference type="SUPFAM" id="SSF50978">
    <property type="entry name" value="WD40 repeat-like"/>
    <property type="match status" value="1"/>
</dbReference>
<keyword evidence="3" id="KW-0963">Cytoplasm</keyword>
<reference evidence="11" key="2">
    <citation type="submission" date="2013-10" db="EMBL/GenBank/DDBJ databases">
        <authorList>
            <person name="Aslett M."/>
        </authorList>
    </citation>
    <scope>NUCLEOTIDE SEQUENCE [LARGE SCALE GENOMIC DNA]</scope>
    <source>
        <strain evidence="11">Houghton</strain>
    </source>
</reference>
<evidence type="ECO:0000256" key="7">
    <source>
        <dbReference type="ARBA" id="ARBA00023212"/>
    </source>
</evidence>
<dbReference type="VEuPathDB" id="ToxoDB:EPH_0040240"/>
<feature type="coiled-coil region" evidence="9">
    <location>
        <begin position="1010"/>
        <end position="1044"/>
    </location>
</feature>
<evidence type="ECO:0000313" key="12">
    <source>
        <dbReference type="Proteomes" id="UP000018201"/>
    </source>
</evidence>
<comment type="subcellular location">
    <subcellularLocation>
        <location evidence="1">Cell projection</location>
        <location evidence="1">Cilium</location>
    </subcellularLocation>
    <subcellularLocation>
        <location evidence="2">Cytoplasm</location>
        <location evidence="2">Cytoskeleton</location>
    </subcellularLocation>
</comment>
<evidence type="ECO:0000313" key="11">
    <source>
        <dbReference type="EMBL" id="CDI82517.1"/>
    </source>
</evidence>
<evidence type="ECO:0000256" key="1">
    <source>
        <dbReference type="ARBA" id="ARBA00004138"/>
    </source>
</evidence>
<evidence type="ECO:0000256" key="4">
    <source>
        <dbReference type="ARBA" id="ARBA00022574"/>
    </source>
</evidence>
<feature type="region of interest" description="Disordered" evidence="10">
    <location>
        <begin position="1319"/>
        <end position="1353"/>
    </location>
</feature>
<dbReference type="InterPro" id="IPR036322">
    <property type="entry name" value="WD40_repeat_dom_sf"/>
</dbReference>
<feature type="region of interest" description="Disordered" evidence="10">
    <location>
        <begin position="142"/>
        <end position="194"/>
    </location>
</feature>
<proteinExistence type="predicted"/>
<dbReference type="GO" id="GO:0005929">
    <property type="term" value="C:cilium"/>
    <property type="evidence" value="ECO:0007669"/>
    <property type="project" value="UniProtKB-SubCell"/>
</dbReference>
<dbReference type="PANTHER" id="PTHR14885:SF3">
    <property type="entry name" value="CILIA- AND FLAGELLA-ASSOCIATED PROTEIN 44"/>
    <property type="match status" value="1"/>
</dbReference>
<dbReference type="GO" id="GO:0005856">
    <property type="term" value="C:cytoskeleton"/>
    <property type="evidence" value="ECO:0007669"/>
    <property type="project" value="UniProtKB-SubCell"/>
</dbReference>
<gene>
    <name evidence="11" type="ORF">EPH_0040240</name>
</gene>